<dbReference type="AlphaFoldDB" id="A0A068V969"/>
<dbReference type="Gramene" id="CDP17107">
    <property type="protein sequence ID" value="CDP17107"/>
    <property type="gene ID" value="GSCOC_T00005026001"/>
</dbReference>
<dbReference type="PhylomeDB" id="A0A068V969"/>
<dbReference type="InterPro" id="IPR000743">
    <property type="entry name" value="Glyco_hydro_28"/>
</dbReference>
<organism evidence="11 12">
    <name type="scientific">Coffea canephora</name>
    <name type="common">Robusta coffee</name>
    <dbReference type="NCBI Taxonomy" id="49390"/>
    <lineage>
        <taxon>Eukaryota</taxon>
        <taxon>Viridiplantae</taxon>
        <taxon>Streptophyta</taxon>
        <taxon>Embryophyta</taxon>
        <taxon>Tracheophyta</taxon>
        <taxon>Spermatophyta</taxon>
        <taxon>Magnoliopsida</taxon>
        <taxon>eudicotyledons</taxon>
        <taxon>Gunneridae</taxon>
        <taxon>Pentapetalae</taxon>
        <taxon>asterids</taxon>
        <taxon>lamiids</taxon>
        <taxon>Gentianales</taxon>
        <taxon>Rubiaceae</taxon>
        <taxon>Ixoroideae</taxon>
        <taxon>Gardenieae complex</taxon>
        <taxon>Bertiereae - Coffeeae clade</taxon>
        <taxon>Coffeeae</taxon>
        <taxon>Coffea</taxon>
    </lineage>
</organism>
<dbReference type="GO" id="GO:0005975">
    <property type="term" value="P:carbohydrate metabolic process"/>
    <property type="evidence" value="ECO:0007669"/>
    <property type="project" value="InterPro"/>
</dbReference>
<keyword evidence="12" id="KW-1185">Reference proteome</keyword>
<dbReference type="InterPro" id="IPR006626">
    <property type="entry name" value="PbH1"/>
</dbReference>
<accession>A0A068V969</accession>
<dbReference type="InParanoid" id="A0A068V969"/>
<gene>
    <name evidence="11" type="ORF">GSCOC_T00005026001</name>
</gene>
<dbReference type="InterPro" id="IPR012334">
    <property type="entry name" value="Pectin_lyas_fold"/>
</dbReference>
<dbReference type="Proteomes" id="UP000295252">
    <property type="component" value="Chromosome I"/>
</dbReference>
<evidence type="ECO:0000256" key="8">
    <source>
        <dbReference type="PROSITE-ProRule" id="PRU10052"/>
    </source>
</evidence>
<evidence type="ECO:0000256" key="6">
    <source>
        <dbReference type="ARBA" id="ARBA00023295"/>
    </source>
</evidence>
<evidence type="ECO:0000256" key="10">
    <source>
        <dbReference type="SAM" id="SignalP"/>
    </source>
</evidence>
<dbReference type="GO" id="GO:0004650">
    <property type="term" value="F:polygalacturonase activity"/>
    <property type="evidence" value="ECO:0007669"/>
    <property type="project" value="InterPro"/>
</dbReference>
<reference evidence="12" key="1">
    <citation type="journal article" date="2014" name="Science">
        <title>The coffee genome provides insight into the convergent evolution of caffeine biosynthesis.</title>
        <authorList>
            <person name="Denoeud F."/>
            <person name="Carretero-Paulet L."/>
            <person name="Dereeper A."/>
            <person name="Droc G."/>
            <person name="Guyot R."/>
            <person name="Pietrella M."/>
            <person name="Zheng C."/>
            <person name="Alberti A."/>
            <person name="Anthony F."/>
            <person name="Aprea G."/>
            <person name="Aury J.M."/>
            <person name="Bento P."/>
            <person name="Bernard M."/>
            <person name="Bocs S."/>
            <person name="Campa C."/>
            <person name="Cenci A."/>
            <person name="Combes M.C."/>
            <person name="Crouzillat D."/>
            <person name="Da Silva C."/>
            <person name="Daddiego L."/>
            <person name="De Bellis F."/>
            <person name="Dussert S."/>
            <person name="Garsmeur O."/>
            <person name="Gayraud T."/>
            <person name="Guignon V."/>
            <person name="Jahn K."/>
            <person name="Jamilloux V."/>
            <person name="Joet T."/>
            <person name="Labadie K."/>
            <person name="Lan T."/>
            <person name="Leclercq J."/>
            <person name="Lepelley M."/>
            <person name="Leroy T."/>
            <person name="Li L.T."/>
            <person name="Librado P."/>
            <person name="Lopez L."/>
            <person name="Munoz A."/>
            <person name="Noel B."/>
            <person name="Pallavicini A."/>
            <person name="Perrotta G."/>
            <person name="Poncet V."/>
            <person name="Pot D."/>
            <person name="Priyono X."/>
            <person name="Rigoreau M."/>
            <person name="Rouard M."/>
            <person name="Rozas J."/>
            <person name="Tranchant-Dubreuil C."/>
            <person name="VanBuren R."/>
            <person name="Zhang Q."/>
            <person name="Andrade A.C."/>
            <person name="Argout X."/>
            <person name="Bertrand B."/>
            <person name="de Kochko A."/>
            <person name="Graziosi G."/>
            <person name="Henry R.J."/>
            <person name="Jayarama X."/>
            <person name="Ming R."/>
            <person name="Nagai C."/>
            <person name="Rounsley S."/>
            <person name="Sankoff D."/>
            <person name="Giuliano G."/>
            <person name="Albert V.A."/>
            <person name="Wincker P."/>
            <person name="Lashermes P."/>
        </authorList>
    </citation>
    <scope>NUCLEOTIDE SEQUENCE [LARGE SCALE GENOMIC DNA]</scope>
    <source>
        <strain evidence="12">cv. DH200-94</strain>
    </source>
</reference>
<name>A0A068V969_COFCA</name>
<keyword evidence="6 9" id="KW-0326">Glycosidase</keyword>
<dbReference type="OMA" id="FLNTWIQ"/>
<dbReference type="FunCoup" id="A0A068V969">
    <property type="interactions" value="72"/>
</dbReference>
<dbReference type="PROSITE" id="PS00502">
    <property type="entry name" value="POLYGALACTURONASE"/>
    <property type="match status" value="1"/>
</dbReference>
<dbReference type="Gene3D" id="2.160.20.10">
    <property type="entry name" value="Single-stranded right-handed beta-helix, Pectin lyase-like"/>
    <property type="match status" value="1"/>
</dbReference>
<evidence type="ECO:0000256" key="5">
    <source>
        <dbReference type="ARBA" id="ARBA00022801"/>
    </source>
</evidence>
<dbReference type="SUPFAM" id="SSF51126">
    <property type="entry name" value="Pectin lyase-like"/>
    <property type="match status" value="1"/>
</dbReference>
<feature type="signal peptide" evidence="10">
    <location>
        <begin position="1"/>
        <end position="26"/>
    </location>
</feature>
<dbReference type="SMART" id="SM00710">
    <property type="entry name" value="PbH1"/>
    <property type="match status" value="5"/>
</dbReference>
<evidence type="ECO:0000256" key="7">
    <source>
        <dbReference type="ARBA" id="ARBA00023316"/>
    </source>
</evidence>
<dbReference type="InterPro" id="IPR011050">
    <property type="entry name" value="Pectin_lyase_fold/virulence"/>
</dbReference>
<protein>
    <recommendedName>
        <fullName evidence="13">Polygalacturonase</fullName>
    </recommendedName>
</protein>
<proteinExistence type="inferred from homology"/>
<dbReference type="Pfam" id="PF00295">
    <property type="entry name" value="Glyco_hydro_28"/>
    <property type="match status" value="1"/>
</dbReference>
<keyword evidence="3" id="KW-0134">Cell wall</keyword>
<dbReference type="PANTHER" id="PTHR31375">
    <property type="match status" value="1"/>
</dbReference>
<evidence type="ECO:0000256" key="4">
    <source>
        <dbReference type="ARBA" id="ARBA00022525"/>
    </source>
</evidence>
<dbReference type="EMBL" id="HG739228">
    <property type="protein sequence ID" value="CDP17107.1"/>
    <property type="molecule type" value="Genomic_DNA"/>
</dbReference>
<dbReference type="GO" id="GO:0071555">
    <property type="term" value="P:cell wall organization"/>
    <property type="evidence" value="ECO:0007669"/>
    <property type="project" value="UniProtKB-KW"/>
</dbReference>
<keyword evidence="10" id="KW-0732">Signal</keyword>
<dbReference type="STRING" id="49390.A0A068V969"/>
<comment type="similarity">
    <text evidence="2 9">Belongs to the glycosyl hydrolase 28 family.</text>
</comment>
<dbReference type="FunFam" id="2.160.20.10:FF:000004">
    <property type="entry name" value="Pectin lyase-like superfamily protein"/>
    <property type="match status" value="1"/>
</dbReference>
<evidence type="ECO:0000313" key="12">
    <source>
        <dbReference type="Proteomes" id="UP000295252"/>
    </source>
</evidence>
<dbReference type="OrthoDB" id="187139at2759"/>
<keyword evidence="4" id="KW-0964">Secreted</keyword>
<evidence type="ECO:0000256" key="3">
    <source>
        <dbReference type="ARBA" id="ARBA00022512"/>
    </source>
</evidence>
<evidence type="ECO:0000313" key="11">
    <source>
        <dbReference type="EMBL" id="CDP17107.1"/>
    </source>
</evidence>
<feature type="active site" evidence="8">
    <location>
        <position position="256"/>
    </location>
</feature>
<evidence type="ECO:0000256" key="2">
    <source>
        <dbReference type="ARBA" id="ARBA00008834"/>
    </source>
</evidence>
<sequence length="409" mass="42296">MALREIKALYLVLASAALLLCNKGECSSFGARRGLAAAVETVFDVTKFGARPDGRTDGSLQMIRAWNAACKSGAPAKLVFPPGKFVAGEVVFQGPCTTPTPITIEIQGTILSSTDLSVFTQGVWISIENVNGVIVTGGGTLDGRGASAWEYAGGDGAGLLPVSLQMLKVQNGVIQNINLLNSKGFHSKVTWSANITVSDLTITAPADSPNTDGLHISSSQNVNVTNLTIATGDDCISVGEGNTNIAISKVTCGPGHGISIGSLGKRPAEKDVNGVTVTNCTLTGTTNGARIKTYHASPPMRASGIVYEDIIMNGVRNPIIIDQHYNSGKKDQPSRVQITDVHFRNIRGTSASPVAVNLDCSQAVPCQGVELADIDLAPAPGVAAISSACINTKPTLGGKLSLGQGGCQQ</sequence>
<evidence type="ECO:0008006" key="13">
    <source>
        <dbReference type="Google" id="ProtNLM"/>
    </source>
</evidence>
<feature type="chain" id="PRO_5001655658" description="Polygalacturonase" evidence="10">
    <location>
        <begin position="27"/>
        <end position="409"/>
    </location>
</feature>
<keyword evidence="5 9" id="KW-0378">Hydrolase</keyword>
<keyword evidence="7" id="KW-0961">Cell wall biogenesis/degradation</keyword>
<evidence type="ECO:0000256" key="1">
    <source>
        <dbReference type="ARBA" id="ARBA00004191"/>
    </source>
</evidence>
<comment type="subcellular location">
    <subcellularLocation>
        <location evidence="1">Secreted</location>
        <location evidence="1">Cell wall</location>
    </subcellularLocation>
</comment>
<evidence type="ECO:0000256" key="9">
    <source>
        <dbReference type="RuleBase" id="RU361169"/>
    </source>
</evidence>